<evidence type="ECO:0000313" key="1">
    <source>
        <dbReference type="EMBL" id="MBX11354.1"/>
    </source>
</evidence>
<proteinExistence type="predicted"/>
<protein>
    <submittedName>
        <fullName evidence="1">RNA polymerase sigma factor sigDic isoform X2</fullName>
    </submittedName>
</protein>
<dbReference type="AlphaFoldDB" id="A0A2P2L057"/>
<dbReference type="EMBL" id="GGEC01030870">
    <property type="protein sequence ID" value="MBX11354.1"/>
    <property type="molecule type" value="Transcribed_RNA"/>
</dbReference>
<reference evidence="1" key="1">
    <citation type="submission" date="2018-02" db="EMBL/GenBank/DDBJ databases">
        <title>Rhizophora mucronata_Transcriptome.</title>
        <authorList>
            <person name="Meera S.P."/>
            <person name="Sreeshan A."/>
            <person name="Augustine A."/>
        </authorList>
    </citation>
    <scope>NUCLEOTIDE SEQUENCE</scope>
    <source>
        <tissue evidence="1">Leaf</tissue>
    </source>
</reference>
<name>A0A2P2L057_RHIMU</name>
<organism evidence="1">
    <name type="scientific">Rhizophora mucronata</name>
    <name type="common">Asiatic mangrove</name>
    <dbReference type="NCBI Taxonomy" id="61149"/>
    <lineage>
        <taxon>Eukaryota</taxon>
        <taxon>Viridiplantae</taxon>
        <taxon>Streptophyta</taxon>
        <taxon>Embryophyta</taxon>
        <taxon>Tracheophyta</taxon>
        <taxon>Spermatophyta</taxon>
        <taxon>Magnoliopsida</taxon>
        <taxon>eudicotyledons</taxon>
        <taxon>Gunneridae</taxon>
        <taxon>Pentapetalae</taxon>
        <taxon>rosids</taxon>
        <taxon>fabids</taxon>
        <taxon>Malpighiales</taxon>
        <taxon>Rhizophoraceae</taxon>
        <taxon>Rhizophora</taxon>
    </lineage>
</organism>
<accession>A0A2P2L057</accession>
<sequence>MAMEITSFRWLQVMLLSDSLPLHKILFTLLFFISRALANCSKVGSYS</sequence>